<organism evidence="1 2">
    <name type="scientific">Christiangramia crocea</name>
    <dbReference type="NCBI Taxonomy" id="2904124"/>
    <lineage>
        <taxon>Bacteria</taxon>
        <taxon>Pseudomonadati</taxon>
        <taxon>Bacteroidota</taxon>
        <taxon>Flavobacteriia</taxon>
        <taxon>Flavobacteriales</taxon>
        <taxon>Flavobacteriaceae</taxon>
        <taxon>Christiangramia</taxon>
    </lineage>
</organism>
<dbReference type="Proteomes" id="UP001139344">
    <property type="component" value="Unassembled WGS sequence"/>
</dbReference>
<comment type="caution">
    <text evidence="1">The sequence shown here is derived from an EMBL/GenBank/DDBJ whole genome shotgun (WGS) entry which is preliminary data.</text>
</comment>
<gene>
    <name evidence="1" type="ORF">LU635_13160</name>
</gene>
<dbReference type="InterPro" id="IPR010667">
    <property type="entry name" value="Phage_T4_Gp19"/>
</dbReference>
<dbReference type="Pfam" id="PF06841">
    <property type="entry name" value="Phage_T4_gp19"/>
    <property type="match status" value="1"/>
</dbReference>
<sequence length="148" mass="16951">MMSSYPHVSFYFSVSFNGIGKSSIDTQFQSVGGLSVEMQTENVAEGGENRFEHILPVRSKYSDLVLKRGLFTDSELIHWCFDAFESTIIKPVSLNISMLNEEGTPLFSWHVVHAWPKKWSVSDLNAEQNALAIETFELNYRYFRTLKT</sequence>
<evidence type="ECO:0000313" key="1">
    <source>
        <dbReference type="EMBL" id="MCG9972590.1"/>
    </source>
</evidence>
<dbReference type="EMBL" id="JAJSON010000025">
    <property type="protein sequence ID" value="MCG9972590.1"/>
    <property type="molecule type" value="Genomic_DNA"/>
</dbReference>
<accession>A0A9X1UYE0</accession>
<dbReference type="InterPro" id="IPR011747">
    <property type="entry name" value="CHP02241"/>
</dbReference>
<dbReference type="PANTHER" id="PTHR38009:SF1">
    <property type="entry name" value="CONSERVED HYPOTHETICAL PHAGE TAIL PROTEIN"/>
    <property type="match status" value="1"/>
</dbReference>
<name>A0A9X1UYE0_9FLAO</name>
<proteinExistence type="predicted"/>
<keyword evidence="2" id="KW-1185">Reference proteome</keyword>
<protein>
    <submittedName>
        <fullName evidence="1">Phage tail protein</fullName>
    </submittedName>
</protein>
<reference evidence="1" key="1">
    <citation type="submission" date="2021-12" db="EMBL/GenBank/DDBJ databases">
        <title>Description of Gramella crocea sp. nov., a new bacterium isolated from activated sludge.</title>
        <authorList>
            <person name="Zhang X."/>
        </authorList>
    </citation>
    <scope>NUCLEOTIDE SEQUENCE</scope>
    <source>
        <strain evidence="1">YB25</strain>
    </source>
</reference>
<dbReference type="GO" id="GO:0005198">
    <property type="term" value="F:structural molecule activity"/>
    <property type="evidence" value="ECO:0007669"/>
    <property type="project" value="InterPro"/>
</dbReference>
<dbReference type="PANTHER" id="PTHR38009">
    <property type="entry name" value="CONSERVED HYPOTHETICAL PHAGE TAIL PROTEIN"/>
    <property type="match status" value="1"/>
</dbReference>
<dbReference type="NCBIfam" id="TIGR02241">
    <property type="entry name" value="conserved hypothetical phage tail region protein"/>
    <property type="match status" value="1"/>
</dbReference>
<dbReference type="AlphaFoldDB" id="A0A9X1UYE0"/>
<evidence type="ECO:0000313" key="2">
    <source>
        <dbReference type="Proteomes" id="UP001139344"/>
    </source>
</evidence>